<protein>
    <submittedName>
        <fullName evidence="2">Uncharacterized protein</fullName>
    </submittedName>
</protein>
<dbReference type="EMBL" id="AMZH03005861">
    <property type="protein sequence ID" value="RRT65308.1"/>
    <property type="molecule type" value="Genomic_DNA"/>
</dbReference>
<organism evidence="2 3">
    <name type="scientific">Ensete ventricosum</name>
    <name type="common">Abyssinian banana</name>
    <name type="synonym">Musa ensete</name>
    <dbReference type="NCBI Taxonomy" id="4639"/>
    <lineage>
        <taxon>Eukaryota</taxon>
        <taxon>Viridiplantae</taxon>
        <taxon>Streptophyta</taxon>
        <taxon>Embryophyta</taxon>
        <taxon>Tracheophyta</taxon>
        <taxon>Spermatophyta</taxon>
        <taxon>Magnoliopsida</taxon>
        <taxon>Liliopsida</taxon>
        <taxon>Zingiberales</taxon>
        <taxon>Musaceae</taxon>
        <taxon>Ensete</taxon>
    </lineage>
</organism>
<name>A0A426ZMV4_ENSVE</name>
<accession>A0A426ZMV4</accession>
<dbReference type="AlphaFoldDB" id="A0A426ZMV4"/>
<proteinExistence type="predicted"/>
<evidence type="ECO:0000313" key="2">
    <source>
        <dbReference type="EMBL" id="RRT65308.1"/>
    </source>
</evidence>
<reference evidence="2 3" key="1">
    <citation type="journal article" date="2014" name="Agronomy (Basel)">
        <title>A Draft Genome Sequence for Ensete ventricosum, the Drought-Tolerant Tree Against Hunger.</title>
        <authorList>
            <person name="Harrison J."/>
            <person name="Moore K.A."/>
            <person name="Paszkiewicz K."/>
            <person name="Jones T."/>
            <person name="Grant M."/>
            <person name="Ambacheew D."/>
            <person name="Muzemil S."/>
            <person name="Studholme D.J."/>
        </authorList>
    </citation>
    <scope>NUCLEOTIDE SEQUENCE [LARGE SCALE GENOMIC DNA]</scope>
</reference>
<gene>
    <name evidence="2" type="ORF">B296_00041158</name>
</gene>
<evidence type="ECO:0000313" key="3">
    <source>
        <dbReference type="Proteomes" id="UP000287651"/>
    </source>
</evidence>
<sequence length="95" mass="10275">MTGAIIELDCFSAYIRLRELDKLEDKAEGAQLPKKLSVDQNGGGLGEGVTMTQRGETSVDSSITCFYGGRALVIKEAKEVENTEANSKYQDKAKG</sequence>
<comment type="caution">
    <text evidence="2">The sequence shown here is derived from an EMBL/GenBank/DDBJ whole genome shotgun (WGS) entry which is preliminary data.</text>
</comment>
<dbReference type="Proteomes" id="UP000287651">
    <property type="component" value="Unassembled WGS sequence"/>
</dbReference>
<evidence type="ECO:0000256" key="1">
    <source>
        <dbReference type="SAM" id="MobiDB-lite"/>
    </source>
</evidence>
<feature type="region of interest" description="Disordered" evidence="1">
    <location>
        <begin position="34"/>
        <end position="55"/>
    </location>
</feature>